<dbReference type="GeneID" id="24818527"/>
<reference evidence="3 4" key="1">
    <citation type="journal article" date="2014" name="Appl. Environ. Microbiol.">
        <title>Comparative Genome Analysis of 'Candidatus Methanoplasma termitum' Indicates a New Mode of Energy Metabolism in the Seventh Order of Methanogens.</title>
        <authorList>
            <person name="Lang K."/>
            <person name="Schuldes J."/>
            <person name="Klingl A."/>
            <person name="Poehlein A."/>
            <person name="Daniel R."/>
            <person name="Brune A."/>
        </authorList>
    </citation>
    <scope>NUCLEOTIDE SEQUENCE [LARGE SCALE GENOMIC DNA]</scope>
    <source>
        <strain evidence="4">Mpt1</strain>
    </source>
</reference>
<dbReference type="KEGG" id="mear:Mpt1_c08620"/>
<dbReference type="OrthoDB" id="295047at2157"/>
<evidence type="ECO:0000313" key="3">
    <source>
        <dbReference type="EMBL" id="AIZ56738.1"/>
    </source>
</evidence>
<organism evidence="3 4">
    <name type="scientific">Candidatus Methanoplasma termitum</name>
    <dbReference type="NCBI Taxonomy" id="1577791"/>
    <lineage>
        <taxon>Archaea</taxon>
        <taxon>Methanobacteriati</taxon>
        <taxon>Thermoplasmatota</taxon>
        <taxon>Thermoplasmata</taxon>
        <taxon>Methanomassiliicoccales</taxon>
        <taxon>Methanomassiliicoccaceae</taxon>
        <taxon>Candidatus Methanoplasma</taxon>
    </lineage>
</organism>
<dbReference type="STRING" id="1577791.Mpt1_c08620"/>
<dbReference type="HOGENOM" id="CLU_1381343_0_0_2"/>
<keyword evidence="1" id="KW-0175">Coiled coil</keyword>
<name>A0A0A7LCL7_9ARCH</name>
<dbReference type="AlphaFoldDB" id="A0A0A7LCL7"/>
<feature type="domain" description="C2H2-type" evidence="2">
    <location>
        <begin position="8"/>
        <end position="43"/>
    </location>
</feature>
<dbReference type="Proteomes" id="UP000030787">
    <property type="component" value="Chromosome"/>
</dbReference>
<dbReference type="RefSeq" id="WP_048112488.1">
    <property type="nucleotide sequence ID" value="NZ_CP010070.1"/>
</dbReference>
<sequence length="197" mass="23062">MTREMPRYKCERCGRIFRIKKEAVEHEKKCPEDNCDNHAERKGTIYLRYGRAYVVAKEYEMFGKGKIHMITKIELLPGDVCIKSFKTTPLNIIENPEMSFSDFTGFCEEAKFDFNNTLDKALEQAKKWIENASREKNDQSEKEKDKPDWSKFDVCKEQVWNENEPDSQTMTCPKCKGRSRNCSYCKGLGKVTKRVVL</sequence>
<feature type="coiled-coil region" evidence="1">
    <location>
        <begin position="115"/>
        <end position="142"/>
    </location>
</feature>
<evidence type="ECO:0000259" key="2">
    <source>
        <dbReference type="PROSITE" id="PS50157"/>
    </source>
</evidence>
<dbReference type="InterPro" id="IPR055552">
    <property type="entry name" value="DUF7128"/>
</dbReference>
<dbReference type="Pfam" id="PF23447">
    <property type="entry name" value="DUF7128"/>
    <property type="match status" value="1"/>
</dbReference>
<proteinExistence type="predicted"/>
<dbReference type="InterPro" id="IPR013087">
    <property type="entry name" value="Znf_C2H2_type"/>
</dbReference>
<protein>
    <recommendedName>
        <fullName evidence="2">C2H2-type domain-containing protein</fullName>
    </recommendedName>
</protein>
<dbReference type="EMBL" id="CP010070">
    <property type="protein sequence ID" value="AIZ56738.1"/>
    <property type="molecule type" value="Genomic_DNA"/>
</dbReference>
<keyword evidence="4" id="KW-1185">Reference proteome</keyword>
<accession>A0A0A7LCL7</accession>
<gene>
    <name evidence="3" type="ORF">Mpt1_c08620</name>
</gene>
<dbReference type="PROSITE" id="PS50157">
    <property type="entry name" value="ZINC_FINGER_C2H2_2"/>
    <property type="match status" value="1"/>
</dbReference>
<evidence type="ECO:0000313" key="4">
    <source>
        <dbReference type="Proteomes" id="UP000030787"/>
    </source>
</evidence>
<evidence type="ECO:0000256" key="1">
    <source>
        <dbReference type="SAM" id="Coils"/>
    </source>
</evidence>